<gene>
    <name evidence="1" type="ORF">C7389_104196</name>
</gene>
<accession>A0A4V3BNA2</accession>
<reference evidence="1 2" key="1">
    <citation type="submission" date="2019-03" db="EMBL/GenBank/DDBJ databases">
        <title>Genomic Encyclopedia of Type Strains, Phase IV (KMG-IV): sequencing the most valuable type-strain genomes for metagenomic binning, comparative biology and taxonomic classification.</title>
        <authorList>
            <person name="Goeker M."/>
        </authorList>
    </citation>
    <scope>NUCLEOTIDE SEQUENCE [LARGE SCALE GENOMIC DNA]</scope>
    <source>
        <strain evidence="1 2">DSM 12121</strain>
    </source>
</reference>
<organism evidence="1 2">
    <name type="scientific">Azoarcus indigens</name>
    <dbReference type="NCBI Taxonomy" id="29545"/>
    <lineage>
        <taxon>Bacteria</taxon>
        <taxon>Pseudomonadati</taxon>
        <taxon>Pseudomonadota</taxon>
        <taxon>Betaproteobacteria</taxon>
        <taxon>Rhodocyclales</taxon>
        <taxon>Zoogloeaceae</taxon>
        <taxon>Azoarcus</taxon>
    </lineage>
</organism>
<dbReference type="AlphaFoldDB" id="A0A4V3BNA2"/>
<evidence type="ECO:0008006" key="3">
    <source>
        <dbReference type="Google" id="ProtNLM"/>
    </source>
</evidence>
<sequence length="585" mass="62563">MDRATAAAEALLARLLPALAAQLRPAGGLHDPLLDAPTPPDHYGNLSTALALSAAGQAAAATIALDAWLATPAEKLGHLPFNRLLLLLLRQLQTDDAALAPKLAAGLARCPLRPPYPSNNWSLLAAATQVLETGGDSQERIEARDEFLALLQRWTTADGGFIDFPARPAGHVATPQAYHHKALFLTALLARLDGDAALAAQARRLLDWAARYWDAAALAGGLGRSSHALFGDGCLLAALLLLAPRCDGPAPAAALATRLASQFRADGLLWLTPAGAWAADAGWDNYMHLSVYNAWTAGVVAFALHLSKHTEAPAALREIQWQGGQRPARFHDEAAGLLCLRSASGASLTLGTRGQLPQAFSLNEAELRYAGGQPFHFVSADGQPLLPPPLRRPLAELLAQPALAGWTPLFRAGGRLYALSDFDEVTIEPQAEGCRVVLDGSARALTRRPPDTAWRRLVAAFDWRFLSGRLGRSESLRRQRLPGLKGRLVMELGLAPPRISRELQLEVSAQGAIEYLNPQGHALMADAGWQLAEAEPHAPADQSWQECALPVTLPGGLGRCLPRRRLAAGTHRWRLALALPPSPDQ</sequence>
<evidence type="ECO:0000313" key="1">
    <source>
        <dbReference type="EMBL" id="TDN53842.1"/>
    </source>
</evidence>
<name>A0A4V3BNA2_9RHOO</name>
<dbReference type="Proteomes" id="UP000295129">
    <property type="component" value="Unassembled WGS sequence"/>
</dbReference>
<protein>
    <recommendedName>
        <fullName evidence="3">Heparinase II/III-like protein</fullName>
    </recommendedName>
</protein>
<dbReference type="EMBL" id="SNVV01000004">
    <property type="protein sequence ID" value="TDN53842.1"/>
    <property type="molecule type" value="Genomic_DNA"/>
</dbReference>
<comment type="caution">
    <text evidence="1">The sequence shown here is derived from an EMBL/GenBank/DDBJ whole genome shotgun (WGS) entry which is preliminary data.</text>
</comment>
<dbReference type="OrthoDB" id="9177691at2"/>
<evidence type="ECO:0000313" key="2">
    <source>
        <dbReference type="Proteomes" id="UP000295129"/>
    </source>
</evidence>
<proteinExistence type="predicted"/>
<dbReference type="RefSeq" id="WP_133589689.1">
    <property type="nucleotide sequence ID" value="NZ_SNVV01000004.1"/>
</dbReference>
<keyword evidence="2" id="KW-1185">Reference proteome</keyword>